<feature type="transmembrane region" description="Helical" evidence="11">
    <location>
        <begin position="264"/>
        <end position="286"/>
    </location>
</feature>
<organism evidence="14 15">
    <name type="scientific">Plectus sambesii</name>
    <dbReference type="NCBI Taxonomy" id="2011161"/>
    <lineage>
        <taxon>Eukaryota</taxon>
        <taxon>Metazoa</taxon>
        <taxon>Ecdysozoa</taxon>
        <taxon>Nematoda</taxon>
        <taxon>Chromadorea</taxon>
        <taxon>Plectida</taxon>
        <taxon>Plectina</taxon>
        <taxon>Plectoidea</taxon>
        <taxon>Plectidae</taxon>
        <taxon>Plectus</taxon>
    </lineage>
</organism>
<feature type="region of interest" description="Disordered" evidence="10">
    <location>
        <begin position="643"/>
        <end position="664"/>
    </location>
</feature>
<evidence type="ECO:0000256" key="10">
    <source>
        <dbReference type="SAM" id="MobiDB-lite"/>
    </source>
</evidence>
<evidence type="ECO:0000259" key="13">
    <source>
        <dbReference type="Pfam" id="PF00999"/>
    </source>
</evidence>
<evidence type="ECO:0000256" key="6">
    <source>
        <dbReference type="ARBA" id="ARBA00023065"/>
    </source>
</evidence>
<dbReference type="PANTHER" id="PTHR10110:SF98">
    <property type="entry name" value="SODIUM_HYDROGEN EXCHANGER"/>
    <property type="match status" value="1"/>
</dbReference>
<keyword evidence="3 9" id="KW-0812">Transmembrane</keyword>
<keyword evidence="9" id="KW-0050">Antiport</keyword>
<evidence type="ECO:0000256" key="3">
    <source>
        <dbReference type="ARBA" id="ARBA00022692"/>
    </source>
</evidence>
<sequence>MARKRKLSCLFIQLSLLFLVEIITCGYCENVSHIQISTHAAAKNDKDQKKAEKNYLAGFGELAKVSQPVSQSLPLDSHPQRSENEGKTMKQKDDHNMAFDTGSLAKTDASNAHGGVHHDDYEKPTRYQIVKFKWREVQLPYTIAIWILLASLAKIGFRMNKRFSEIFPDSSLLILIGLVVGILLSAILHFEPNTFSLDSHAFFLYLLPPIVFDAGYFMPNRAFFDNLGSILTFAVVGTVWNMITIGISLWLVSLTGLFTAATPLLHILLFSSLISAVDPVAVIVVFEEIHVNELLFITVFGESLLNDAVTVVLYEIFKSFSAIGSENLKVIDYAAGGISFFTVAFGGVLIGLIWAFIVSFTTKYTKKVKVLNPVFVFVMPYCAYLTAEMFGLSAIMAIVFCGIAMKQYIKLNISTKAITSIKYFTKMLSGMSETVIFMFLGLSTIRKHHWDIPFILLTVIFCLVYRTLGVIWQSYLLNKYRLVPYSKVDQFVIAYGGLRGAIAFGLVVALPDSIPAKELFITATIVVIYFTVFLQGITMKPLVNWLKVELDDHRLKTMAEHILEKQLDFLMVGLEDICGVRGHHRLRETFDQFNLRWLRPLLVREKSAKEQGSKLVREFTRLKLRDAVNLARGKGSAAADILPRSRNDDIDEPESGPAYSNPIFAPPPQPAREKQLDIDQILPKKNFFYLRQKDDILSSANLSEMEQEDRVKELNQIGLRNIYMRKRSKSVPSHTVLDSKGMREALQKANEQATFAIGEREEEDDDITDQEQSATNAQPMPVRQPRRLKIPEIKIDIAPPEE</sequence>
<dbReference type="AlphaFoldDB" id="A0A914VU94"/>
<dbReference type="Gene3D" id="6.10.140.1330">
    <property type="match status" value="1"/>
</dbReference>
<keyword evidence="5" id="KW-0915">Sodium</keyword>
<feature type="chain" id="PRO_5037777873" description="Sodium/hydrogen exchanger" evidence="12">
    <location>
        <begin position="29"/>
        <end position="802"/>
    </location>
</feature>
<dbReference type="InterPro" id="IPR018422">
    <property type="entry name" value="Cation/H_exchanger_CPA1"/>
</dbReference>
<keyword evidence="2 9" id="KW-0813">Transport</keyword>
<evidence type="ECO:0000256" key="4">
    <source>
        <dbReference type="ARBA" id="ARBA00022989"/>
    </source>
</evidence>
<keyword evidence="8 9" id="KW-0739">Sodium transport</keyword>
<feature type="compositionally biased region" description="Basic and acidic residues" evidence="10">
    <location>
        <begin position="78"/>
        <end position="93"/>
    </location>
</feature>
<dbReference type="GO" id="GO:0005886">
    <property type="term" value="C:plasma membrane"/>
    <property type="evidence" value="ECO:0007669"/>
    <property type="project" value="TreeGrafter"/>
</dbReference>
<feature type="signal peptide" evidence="12">
    <location>
        <begin position="1"/>
        <end position="28"/>
    </location>
</feature>
<evidence type="ECO:0000313" key="15">
    <source>
        <dbReference type="WBParaSite" id="PSAMB.scaffold2572size22504.g18407.t1"/>
    </source>
</evidence>
<evidence type="ECO:0000256" key="5">
    <source>
        <dbReference type="ARBA" id="ARBA00023053"/>
    </source>
</evidence>
<dbReference type="GO" id="GO:0015385">
    <property type="term" value="F:sodium:proton antiporter activity"/>
    <property type="evidence" value="ECO:0007669"/>
    <property type="project" value="InterPro"/>
</dbReference>
<feature type="region of interest" description="Disordered" evidence="10">
    <location>
        <begin position="756"/>
        <end position="802"/>
    </location>
</feature>
<proteinExistence type="inferred from homology"/>
<dbReference type="PRINTS" id="PR01084">
    <property type="entry name" value="NAHEXCHNGR"/>
</dbReference>
<dbReference type="PANTHER" id="PTHR10110">
    <property type="entry name" value="SODIUM/HYDROGEN EXCHANGER"/>
    <property type="match status" value="1"/>
</dbReference>
<dbReference type="InterPro" id="IPR006153">
    <property type="entry name" value="Cation/H_exchanger_TM"/>
</dbReference>
<feature type="region of interest" description="Disordered" evidence="10">
    <location>
        <begin position="67"/>
        <end position="93"/>
    </location>
</feature>
<feature type="transmembrane region" description="Helical" evidence="11">
    <location>
        <begin position="488"/>
        <end position="507"/>
    </location>
</feature>
<evidence type="ECO:0000256" key="2">
    <source>
        <dbReference type="ARBA" id="ARBA00022448"/>
    </source>
</evidence>
<name>A0A914VU94_9BILA</name>
<reference evidence="15" key="1">
    <citation type="submission" date="2022-11" db="UniProtKB">
        <authorList>
            <consortium name="WormBaseParasite"/>
        </authorList>
    </citation>
    <scope>IDENTIFICATION</scope>
</reference>
<protein>
    <recommendedName>
        <fullName evidence="9">Sodium/hydrogen exchanger</fullName>
    </recommendedName>
</protein>
<keyword evidence="4 11" id="KW-1133">Transmembrane helix</keyword>
<feature type="compositionally biased region" description="Acidic residues" evidence="10">
    <location>
        <begin position="760"/>
        <end position="769"/>
    </location>
</feature>
<feature type="transmembrane region" description="Helical" evidence="11">
    <location>
        <begin position="454"/>
        <end position="476"/>
    </location>
</feature>
<comment type="subcellular location">
    <subcellularLocation>
        <location evidence="1">Membrane</location>
        <topology evidence="1">Multi-pass membrane protein</topology>
    </subcellularLocation>
</comment>
<dbReference type="GO" id="GO:0015386">
    <property type="term" value="F:potassium:proton antiporter activity"/>
    <property type="evidence" value="ECO:0007669"/>
    <property type="project" value="TreeGrafter"/>
</dbReference>
<keyword evidence="7 11" id="KW-0472">Membrane</keyword>
<keyword evidence="12" id="KW-0732">Signal</keyword>
<dbReference type="Pfam" id="PF00999">
    <property type="entry name" value="Na_H_Exchanger"/>
    <property type="match status" value="1"/>
</dbReference>
<evidence type="ECO:0000313" key="14">
    <source>
        <dbReference type="Proteomes" id="UP000887566"/>
    </source>
</evidence>
<evidence type="ECO:0000256" key="9">
    <source>
        <dbReference type="RuleBase" id="RU003722"/>
    </source>
</evidence>
<comment type="similarity">
    <text evidence="9">Belongs to the monovalent cation:proton antiporter 1 (CPA1) transporter (TC 2.A.36) family.</text>
</comment>
<feature type="transmembrane region" description="Helical" evidence="11">
    <location>
        <begin position="139"/>
        <end position="157"/>
    </location>
</feature>
<feature type="domain" description="Cation/H+ exchanger transmembrane" evidence="13">
    <location>
        <begin position="148"/>
        <end position="545"/>
    </location>
</feature>
<feature type="transmembrane region" description="Helical" evidence="11">
    <location>
        <begin position="202"/>
        <end position="218"/>
    </location>
</feature>
<keyword evidence="14" id="KW-1185">Reference proteome</keyword>
<dbReference type="GO" id="GO:0098719">
    <property type="term" value="P:sodium ion import across plasma membrane"/>
    <property type="evidence" value="ECO:0007669"/>
    <property type="project" value="TreeGrafter"/>
</dbReference>
<dbReference type="WBParaSite" id="PSAMB.scaffold2572size22504.g18407.t1">
    <property type="protein sequence ID" value="PSAMB.scaffold2572size22504.g18407.t1"/>
    <property type="gene ID" value="PSAMB.scaffold2572size22504.g18407"/>
</dbReference>
<feature type="transmembrane region" description="Helical" evidence="11">
    <location>
        <begin position="169"/>
        <end position="190"/>
    </location>
</feature>
<feature type="transmembrane region" description="Helical" evidence="11">
    <location>
        <begin position="334"/>
        <end position="358"/>
    </location>
</feature>
<feature type="transmembrane region" description="Helical" evidence="11">
    <location>
        <begin position="423"/>
        <end position="442"/>
    </location>
</feature>
<evidence type="ECO:0000256" key="8">
    <source>
        <dbReference type="ARBA" id="ARBA00023201"/>
    </source>
</evidence>
<feature type="transmembrane region" description="Helical" evidence="11">
    <location>
        <begin position="230"/>
        <end position="252"/>
    </location>
</feature>
<feature type="transmembrane region" description="Helical" evidence="11">
    <location>
        <begin position="519"/>
        <end position="537"/>
    </location>
</feature>
<evidence type="ECO:0000256" key="1">
    <source>
        <dbReference type="ARBA" id="ARBA00004141"/>
    </source>
</evidence>
<accession>A0A914VU94</accession>
<dbReference type="NCBIfam" id="TIGR00840">
    <property type="entry name" value="b_cpa1"/>
    <property type="match status" value="1"/>
</dbReference>
<evidence type="ECO:0000256" key="7">
    <source>
        <dbReference type="ARBA" id="ARBA00023136"/>
    </source>
</evidence>
<evidence type="ECO:0000256" key="12">
    <source>
        <dbReference type="SAM" id="SignalP"/>
    </source>
</evidence>
<keyword evidence="6 9" id="KW-0406">Ion transport</keyword>
<dbReference type="GO" id="GO:0051453">
    <property type="term" value="P:regulation of intracellular pH"/>
    <property type="evidence" value="ECO:0007669"/>
    <property type="project" value="TreeGrafter"/>
</dbReference>
<dbReference type="Proteomes" id="UP000887566">
    <property type="component" value="Unplaced"/>
</dbReference>
<evidence type="ECO:0000256" key="11">
    <source>
        <dbReference type="SAM" id="Phobius"/>
    </source>
</evidence>
<dbReference type="InterPro" id="IPR004709">
    <property type="entry name" value="NaH_exchanger"/>
</dbReference>